<gene>
    <name evidence="2" type="ORF">SBRY_60062</name>
</gene>
<feature type="compositionally biased region" description="Basic residues" evidence="1">
    <location>
        <begin position="168"/>
        <end position="182"/>
    </location>
</feature>
<feature type="region of interest" description="Disordered" evidence="1">
    <location>
        <begin position="147"/>
        <end position="268"/>
    </location>
</feature>
<dbReference type="EMBL" id="CAJVAX010000020">
    <property type="protein sequence ID" value="CAG7653153.1"/>
    <property type="molecule type" value="Genomic_DNA"/>
</dbReference>
<reference evidence="2" key="1">
    <citation type="submission" date="2021-06" db="EMBL/GenBank/DDBJ databases">
        <authorList>
            <person name="Arsene-Ploetze F."/>
        </authorList>
    </citation>
    <scope>NUCLEOTIDE SEQUENCE</scope>
    <source>
        <strain evidence="2">SBRY1</strain>
    </source>
</reference>
<name>A0A9W4H5P2_9ACTN</name>
<keyword evidence="3" id="KW-1185">Reference proteome</keyword>
<evidence type="ECO:0000313" key="2">
    <source>
        <dbReference type="EMBL" id="CAG7653153.1"/>
    </source>
</evidence>
<dbReference type="AlphaFoldDB" id="A0A9W4H5P2"/>
<sequence length="307" mass="34201">MLGQIRQQIRRDRLPGHALAFHRRQGLGQHPVVQGAVQLVLGRHRIGDDQGRVVAAERVLAAHHRGHLPRVPHRPVNRLARVRQIEPGESVGPEAQDADAQRLQPLQRRRHVQDRLHARAHHGDPGAGQQREVGGLVLHVRPAAVHPAQAPGAEHPDPRPGRKEGGTRHGRRPAHPRGHRRSQVPEAELAHVRVGGDPLDLPFGQPHPGHPVDHRDGRRYGPGFPDDGLQLAGHQQVARPRQPVRDDRRLQRDHRLPPPERIPDLGRGHHLTMSVHPLYLALRTTAQTSCGRAMERPCRSACPWSLA</sequence>
<evidence type="ECO:0000256" key="1">
    <source>
        <dbReference type="SAM" id="MobiDB-lite"/>
    </source>
</evidence>
<proteinExistence type="predicted"/>
<protein>
    <submittedName>
        <fullName evidence="2">Uncharacterized protein</fullName>
    </submittedName>
</protein>
<feature type="compositionally biased region" description="Basic and acidic residues" evidence="1">
    <location>
        <begin position="210"/>
        <end position="219"/>
    </location>
</feature>
<evidence type="ECO:0000313" key="3">
    <source>
        <dbReference type="Proteomes" id="UP001153328"/>
    </source>
</evidence>
<accession>A0A9W4H5P2</accession>
<feature type="compositionally biased region" description="Basic and acidic residues" evidence="1">
    <location>
        <begin position="243"/>
        <end position="267"/>
    </location>
</feature>
<organism evidence="2 3">
    <name type="scientific">Actinacidiphila bryophytorum</name>
    <dbReference type="NCBI Taxonomy" id="1436133"/>
    <lineage>
        <taxon>Bacteria</taxon>
        <taxon>Bacillati</taxon>
        <taxon>Actinomycetota</taxon>
        <taxon>Actinomycetes</taxon>
        <taxon>Kitasatosporales</taxon>
        <taxon>Streptomycetaceae</taxon>
        <taxon>Actinacidiphila</taxon>
    </lineage>
</organism>
<dbReference type="Proteomes" id="UP001153328">
    <property type="component" value="Unassembled WGS sequence"/>
</dbReference>
<feature type="compositionally biased region" description="Basic and acidic residues" evidence="1">
    <location>
        <begin position="154"/>
        <end position="167"/>
    </location>
</feature>
<comment type="caution">
    <text evidence="2">The sequence shown here is derived from an EMBL/GenBank/DDBJ whole genome shotgun (WGS) entry which is preliminary data.</text>
</comment>